<dbReference type="AlphaFoldDB" id="A0A1A7C059"/>
<keyword evidence="2" id="KW-1185">Reference proteome</keyword>
<gene>
    <name evidence="1" type="ORF">ASR47_100568</name>
</gene>
<dbReference type="STRING" id="1747903.ASR47_100568"/>
<reference evidence="1 2" key="1">
    <citation type="submission" date="2016-04" db="EMBL/GenBank/DDBJ databases">
        <title>Draft genome sequence of Janthinobacterium psychrotolerans sp. nov., isolated from freshwater sediments in Denmark.</title>
        <authorList>
            <person name="Gong X."/>
            <person name="Skrivergaard S."/>
            <person name="Korsgaard B.S."/>
            <person name="Schreiber L."/>
            <person name="Marshall I.P."/>
            <person name="Finster K."/>
            <person name="Schramm A."/>
        </authorList>
    </citation>
    <scope>NUCLEOTIDE SEQUENCE [LARGE SCALE GENOMIC DNA]</scope>
    <source>
        <strain evidence="1 2">S3-2</strain>
    </source>
</reference>
<sequence>MNPRIYKKQAKRAVQLLRSHGDTTKYAPSIEPGIADEPFSWKRGTWLRRHRPAEYGLWQRISGIPEHTWCDWDGDWDGRDSRVGWVQHYDHARLPADYWEGSEWESGGKPWPRMTTSDRMGMWRHSQIAPGWRWRGGRAVQVAP</sequence>
<dbReference type="EMBL" id="LOCQ01000058">
    <property type="protein sequence ID" value="OBV38115.1"/>
    <property type="molecule type" value="Genomic_DNA"/>
</dbReference>
<dbReference type="Proteomes" id="UP000092713">
    <property type="component" value="Unassembled WGS sequence"/>
</dbReference>
<evidence type="ECO:0000313" key="2">
    <source>
        <dbReference type="Proteomes" id="UP000092713"/>
    </source>
</evidence>
<organism evidence="1 2">
    <name type="scientific">Janthinobacterium psychrotolerans</name>
    <dbReference type="NCBI Taxonomy" id="1747903"/>
    <lineage>
        <taxon>Bacteria</taxon>
        <taxon>Pseudomonadati</taxon>
        <taxon>Pseudomonadota</taxon>
        <taxon>Betaproteobacteria</taxon>
        <taxon>Burkholderiales</taxon>
        <taxon>Oxalobacteraceae</taxon>
        <taxon>Janthinobacterium</taxon>
    </lineage>
</organism>
<proteinExistence type="predicted"/>
<dbReference type="OrthoDB" id="8702901at2"/>
<comment type="caution">
    <text evidence="1">The sequence shown here is derived from an EMBL/GenBank/DDBJ whole genome shotgun (WGS) entry which is preliminary data.</text>
</comment>
<evidence type="ECO:0000313" key="1">
    <source>
        <dbReference type="EMBL" id="OBV38115.1"/>
    </source>
</evidence>
<accession>A0A1A7C059</accession>
<dbReference type="RefSeq" id="WP_065308999.1">
    <property type="nucleotide sequence ID" value="NZ_LOCQ01000058.1"/>
</dbReference>
<name>A0A1A7C059_9BURK</name>
<protein>
    <submittedName>
        <fullName evidence="1">Uncharacterized protein</fullName>
    </submittedName>
</protein>